<proteinExistence type="predicted"/>
<dbReference type="Pfam" id="PF21806">
    <property type="entry name" value="DUF6879"/>
    <property type="match status" value="1"/>
</dbReference>
<dbReference type="Proteomes" id="UP001589647">
    <property type="component" value="Unassembled WGS sequence"/>
</dbReference>
<accession>A0ABV5IBS4</accession>
<dbReference type="RefSeq" id="WP_189647214.1">
    <property type="nucleotide sequence ID" value="NZ_BMRC01000004.1"/>
</dbReference>
<evidence type="ECO:0000259" key="1">
    <source>
        <dbReference type="Pfam" id="PF21806"/>
    </source>
</evidence>
<name>A0ABV5IBS4_9ACTN</name>
<dbReference type="InterPro" id="IPR049244">
    <property type="entry name" value="DUF6879"/>
</dbReference>
<keyword evidence="3" id="KW-1185">Reference proteome</keyword>
<gene>
    <name evidence="2" type="ORF">ACFFV7_12325</name>
</gene>
<protein>
    <submittedName>
        <fullName evidence="2">DUF6879 family protein</fullName>
    </submittedName>
</protein>
<dbReference type="EMBL" id="JBHMEI010000006">
    <property type="protein sequence ID" value="MFB9201979.1"/>
    <property type="molecule type" value="Genomic_DNA"/>
</dbReference>
<comment type="caution">
    <text evidence="2">The sequence shown here is derived from an EMBL/GenBank/DDBJ whole genome shotgun (WGS) entry which is preliminary data.</text>
</comment>
<reference evidence="2 3" key="1">
    <citation type="submission" date="2024-09" db="EMBL/GenBank/DDBJ databases">
        <authorList>
            <person name="Sun Q."/>
            <person name="Mori K."/>
        </authorList>
    </citation>
    <scope>NUCLEOTIDE SEQUENCE [LARGE SCALE GENOMIC DNA]</scope>
    <source>
        <strain evidence="2 3">CCM 3426</strain>
    </source>
</reference>
<sequence>MLRNVAAAKSQLLTPDEYFSDFWPYFSGLERVFWKLETHQSYREPEEPSWQALDAGDWGEAIRLIDERRQEIQRPLREAGEFAMRRVRLVERPFSRYVQWELYYIRLRALAGEQIRVLEADRLPALGFSRPLPELVVLDSTVMYEVLYSEDGTLTGARKILDRSLIESCGDDMEKLFGQGVELIPYMTAERDVLPPPVRHSATF</sequence>
<feature type="domain" description="DUF6879" evidence="1">
    <location>
        <begin position="21"/>
        <end position="187"/>
    </location>
</feature>
<evidence type="ECO:0000313" key="3">
    <source>
        <dbReference type="Proteomes" id="UP001589647"/>
    </source>
</evidence>
<organism evidence="2 3">
    <name type="scientific">Nonomuraea spiralis</name>
    <dbReference type="NCBI Taxonomy" id="46182"/>
    <lineage>
        <taxon>Bacteria</taxon>
        <taxon>Bacillati</taxon>
        <taxon>Actinomycetota</taxon>
        <taxon>Actinomycetes</taxon>
        <taxon>Streptosporangiales</taxon>
        <taxon>Streptosporangiaceae</taxon>
        <taxon>Nonomuraea</taxon>
    </lineage>
</organism>
<evidence type="ECO:0000313" key="2">
    <source>
        <dbReference type="EMBL" id="MFB9201979.1"/>
    </source>
</evidence>